<keyword evidence="1" id="KW-0472">Membrane</keyword>
<dbReference type="EMBL" id="JACSNX010000005">
    <property type="protein sequence ID" value="MBM6851007.1"/>
    <property type="molecule type" value="Genomic_DNA"/>
</dbReference>
<keyword evidence="1" id="KW-1133">Transmembrane helix</keyword>
<gene>
    <name evidence="2" type="ORF">H9X91_06080</name>
</gene>
<name>A0ABS2FVT4_9FIRM</name>
<evidence type="ECO:0000313" key="3">
    <source>
        <dbReference type="Proteomes" id="UP000719500"/>
    </source>
</evidence>
<organism evidence="2 3">
    <name type="scientific">Oscillibacter valericigenes</name>
    <dbReference type="NCBI Taxonomy" id="351091"/>
    <lineage>
        <taxon>Bacteria</taxon>
        <taxon>Bacillati</taxon>
        <taxon>Bacillota</taxon>
        <taxon>Clostridia</taxon>
        <taxon>Eubacteriales</taxon>
        <taxon>Oscillospiraceae</taxon>
        <taxon>Oscillibacter</taxon>
    </lineage>
</organism>
<protein>
    <recommendedName>
        <fullName evidence="4">DUF4179 domain-containing protein</fullName>
    </recommendedName>
</protein>
<keyword evidence="3" id="KW-1185">Reference proteome</keyword>
<accession>A0ABS2FVT4</accession>
<feature type="transmembrane region" description="Helical" evidence="1">
    <location>
        <begin position="50"/>
        <end position="71"/>
    </location>
</feature>
<evidence type="ECO:0000256" key="1">
    <source>
        <dbReference type="SAM" id="Phobius"/>
    </source>
</evidence>
<sequence length="394" mass="42437">MNRQDYRAAFDAVDFSADFEERTLQKLAALRQASEKEQIIMPMNRVKKTALLIAAAVALLAVSVSAAVVWLTPAQVAEELDNPALAAAFEGKDAIVLNETQTAGDYTVTLGGLVSGTGLSRWYEDADETRTYAVVSVSRTDGTPLTEDNYDISASGTFTVTPLVAGYPPQSVNIFSLDGSCASFLQDGQAYYLMDTQSVEMFADHTVYLAVYQGFVPSYSMFSAAEDGTLAMREDVVGCMFTLPLDVNKADPEAVDAFFQETGLFRELFTDEELAAREEETAQEDARITAPGTYGSVEVIEVPGHGLVTTMQAQAAAEYEAFMERETARLEQEAAAGTLSKADYEAAVQEMADSLAGLWDGTRSPTWHANPDDTEILQTQPSAAALAEQAGSMG</sequence>
<dbReference type="Proteomes" id="UP000719500">
    <property type="component" value="Unassembled WGS sequence"/>
</dbReference>
<reference evidence="2 3" key="1">
    <citation type="journal article" date="2021" name="Sci. Rep.">
        <title>The distribution of antibiotic resistance genes in chicken gut microbiota commensals.</title>
        <authorList>
            <person name="Juricova H."/>
            <person name="Matiasovicova J."/>
            <person name="Kubasova T."/>
            <person name="Cejkova D."/>
            <person name="Rychlik I."/>
        </authorList>
    </citation>
    <scope>NUCLEOTIDE SEQUENCE [LARGE SCALE GENOMIC DNA]</scope>
    <source>
        <strain evidence="2 3">An411</strain>
    </source>
</reference>
<evidence type="ECO:0008006" key="4">
    <source>
        <dbReference type="Google" id="ProtNLM"/>
    </source>
</evidence>
<evidence type="ECO:0000313" key="2">
    <source>
        <dbReference type="EMBL" id="MBM6851007.1"/>
    </source>
</evidence>
<dbReference type="RefSeq" id="WP_204803556.1">
    <property type="nucleotide sequence ID" value="NZ_JACSNX010000005.1"/>
</dbReference>
<keyword evidence="1" id="KW-0812">Transmembrane</keyword>
<comment type="caution">
    <text evidence="2">The sequence shown here is derived from an EMBL/GenBank/DDBJ whole genome shotgun (WGS) entry which is preliminary data.</text>
</comment>
<proteinExistence type="predicted"/>